<dbReference type="RefSeq" id="WP_116273305.1">
    <property type="nucleotide sequence ID" value="NZ_KZ859521.1"/>
</dbReference>
<dbReference type="InterPro" id="IPR036271">
    <property type="entry name" value="Tet_transcr_reg_TetR-rel_C_sf"/>
</dbReference>
<dbReference type="PROSITE" id="PS50977">
    <property type="entry name" value="HTH_TETR_2"/>
    <property type="match status" value="1"/>
</dbReference>
<dbReference type="Pfam" id="PF00440">
    <property type="entry name" value="TetR_N"/>
    <property type="match status" value="1"/>
</dbReference>
<dbReference type="EMBL" id="NAOO01000010">
    <property type="protein sequence ID" value="RFB96025.1"/>
    <property type="molecule type" value="Genomic_DNA"/>
</dbReference>
<comment type="caution">
    <text evidence="6">The sequence shown here is derived from an EMBL/GenBank/DDBJ whole genome shotgun (WGS) entry which is preliminary data.</text>
</comment>
<evidence type="ECO:0000256" key="4">
    <source>
        <dbReference type="PROSITE-ProRule" id="PRU00335"/>
    </source>
</evidence>
<name>A0A3E1BR07_RHILT</name>
<keyword evidence="1" id="KW-0805">Transcription regulation</keyword>
<organism evidence="6 7">
    <name type="scientific">Rhizobium leguminosarum bv. trifolii</name>
    <dbReference type="NCBI Taxonomy" id="386"/>
    <lineage>
        <taxon>Bacteria</taxon>
        <taxon>Pseudomonadati</taxon>
        <taxon>Pseudomonadota</taxon>
        <taxon>Alphaproteobacteria</taxon>
        <taxon>Hyphomicrobiales</taxon>
        <taxon>Rhizobiaceae</taxon>
        <taxon>Rhizobium/Agrobacterium group</taxon>
        <taxon>Rhizobium</taxon>
    </lineage>
</organism>
<keyword evidence="3" id="KW-0804">Transcription</keyword>
<accession>A0A3E1BR07</accession>
<dbReference type="SUPFAM" id="SSF46689">
    <property type="entry name" value="Homeodomain-like"/>
    <property type="match status" value="1"/>
</dbReference>
<dbReference type="AlphaFoldDB" id="A0A3E1BR07"/>
<keyword evidence="2 4" id="KW-0238">DNA-binding</keyword>
<evidence type="ECO:0000256" key="3">
    <source>
        <dbReference type="ARBA" id="ARBA00023163"/>
    </source>
</evidence>
<evidence type="ECO:0000259" key="5">
    <source>
        <dbReference type="PROSITE" id="PS50977"/>
    </source>
</evidence>
<evidence type="ECO:0000256" key="2">
    <source>
        <dbReference type="ARBA" id="ARBA00023125"/>
    </source>
</evidence>
<dbReference type="PANTHER" id="PTHR47506:SF6">
    <property type="entry name" value="HTH-TYPE TRANSCRIPTIONAL REPRESSOR NEMR"/>
    <property type="match status" value="1"/>
</dbReference>
<evidence type="ECO:0000256" key="1">
    <source>
        <dbReference type="ARBA" id="ARBA00023015"/>
    </source>
</evidence>
<sequence length="187" mass="20506">MAIGTRDALVRAAENLMRTKGYAAFSYADLTETVGIKKTSIHYHFPTKEELGIAIVEEYIARVLNTFEGIERDHQDVAARLGAFFVAFHAGNEGGLLPLCGALAAEMAALPSGLQKLTHRFFDIQLNWLTTILETGVASGEMPRGRGARQKAFLLLSVLEGASFINWATREDEALNQNIVQLIIEEA</sequence>
<evidence type="ECO:0000313" key="6">
    <source>
        <dbReference type="EMBL" id="RFB96025.1"/>
    </source>
</evidence>
<dbReference type="PRINTS" id="PR00455">
    <property type="entry name" value="HTHTETR"/>
</dbReference>
<dbReference type="PANTHER" id="PTHR47506">
    <property type="entry name" value="TRANSCRIPTIONAL REGULATORY PROTEIN"/>
    <property type="match status" value="1"/>
</dbReference>
<dbReference type="InterPro" id="IPR009057">
    <property type="entry name" value="Homeodomain-like_sf"/>
</dbReference>
<dbReference type="SUPFAM" id="SSF48498">
    <property type="entry name" value="Tetracyclin repressor-like, C-terminal domain"/>
    <property type="match status" value="1"/>
</dbReference>
<proteinExistence type="predicted"/>
<evidence type="ECO:0000313" key="7">
    <source>
        <dbReference type="Proteomes" id="UP000256748"/>
    </source>
</evidence>
<reference evidence="6 7" key="1">
    <citation type="submission" date="2017-03" db="EMBL/GenBank/DDBJ databases">
        <title>Genome analysis of Rhizobial strains effectives or ineffectives for nitrogen fixation isolated from bean seeds.</title>
        <authorList>
            <person name="Peralta H."/>
            <person name="Aguilar-Vera A."/>
            <person name="Mora Y."/>
            <person name="Vargas-Lagunas C."/>
            <person name="Girard L."/>
            <person name="Mora J."/>
        </authorList>
    </citation>
    <scope>NUCLEOTIDE SEQUENCE [LARGE SCALE GENOMIC DNA]</scope>
    <source>
        <strain evidence="6 7">CCGM5</strain>
    </source>
</reference>
<dbReference type="Proteomes" id="UP000256748">
    <property type="component" value="Unassembled WGS sequence"/>
</dbReference>
<dbReference type="GO" id="GO:0003677">
    <property type="term" value="F:DNA binding"/>
    <property type="evidence" value="ECO:0007669"/>
    <property type="project" value="UniProtKB-UniRule"/>
</dbReference>
<protein>
    <submittedName>
        <fullName evidence="6">TetR family transcriptional regulator</fullName>
    </submittedName>
</protein>
<dbReference type="InterPro" id="IPR001647">
    <property type="entry name" value="HTH_TetR"/>
</dbReference>
<dbReference type="Gene3D" id="1.10.357.10">
    <property type="entry name" value="Tetracycline Repressor, domain 2"/>
    <property type="match status" value="1"/>
</dbReference>
<feature type="DNA-binding region" description="H-T-H motif" evidence="4">
    <location>
        <begin position="26"/>
        <end position="45"/>
    </location>
</feature>
<feature type="domain" description="HTH tetR-type" evidence="5">
    <location>
        <begin position="3"/>
        <end position="63"/>
    </location>
</feature>
<gene>
    <name evidence="6" type="ORF">B5K10_10815</name>
</gene>